<reference evidence="1 2" key="1">
    <citation type="journal article" date="2020" name="Int. J. Med. Microbiol.">
        <title>Discovery of Paenibacillus larvae ERIC V: Phenotypic and genomic comparison to genotypes ERIC I-IV reveal different inventories of virulence factors which correlate with epidemiological prevalences of American Foulbrood.</title>
        <authorList>
            <person name="Beims H."/>
            <person name="Bunk B."/>
            <person name="Erler S."/>
            <person name="Mohr K.I."/>
            <person name="Sproer C."/>
            <person name="Pradella S."/>
            <person name="Gunther G."/>
            <person name="Rohde M."/>
            <person name="von der Ohe W."/>
            <person name="Steinert M."/>
        </authorList>
    </citation>
    <scope>NUCLEOTIDE SEQUENCE [LARGE SCALE GENOMIC DNA]</scope>
    <source>
        <strain evidence="1">Eric_V</strain>
    </source>
</reference>
<evidence type="ECO:0000313" key="2">
    <source>
        <dbReference type="Proteomes" id="UP000464330"/>
    </source>
</evidence>
<protein>
    <recommendedName>
        <fullName evidence="3">NTP pyrophosphohydrolase MazG putative catalytic core domain-containing protein</fullName>
    </recommendedName>
</protein>
<dbReference type="SUPFAM" id="SSF101386">
    <property type="entry name" value="all-alpha NTP pyrophosphatases"/>
    <property type="match status" value="1"/>
</dbReference>
<gene>
    <name evidence="1" type="ORF">ERICV_02732</name>
</gene>
<sequence>MKISEIQEHVNELSIKHGFDESTIEQRALFLVTEVGEMVRKLLHVSYHPDHENIKEIKDHLGLEMYDIVWNICELANKLDIDSRKIIFKKDGDQSNPNVVDTLLLINQTMEMRK</sequence>
<dbReference type="Gene3D" id="1.10.287.1080">
    <property type="entry name" value="MazG-like"/>
    <property type="match status" value="1"/>
</dbReference>
<dbReference type="EMBL" id="CP019717">
    <property type="protein sequence ID" value="QHZ51854.1"/>
    <property type="molecule type" value="Genomic_DNA"/>
</dbReference>
<dbReference type="CDD" id="cd11523">
    <property type="entry name" value="NTP-PPase"/>
    <property type="match status" value="1"/>
</dbReference>
<dbReference type="PANTHER" id="PTHR42702:SF1">
    <property type="entry name" value="REGULATORY PROTEIN FOR BETA-LACTAMASE"/>
    <property type="match status" value="1"/>
</dbReference>
<dbReference type="PANTHER" id="PTHR42702">
    <property type="entry name" value="NUCLEOTIDE PYROPHOSPHOHYDROLASE"/>
    <property type="match status" value="1"/>
</dbReference>
<evidence type="ECO:0000313" key="1">
    <source>
        <dbReference type="EMBL" id="QHZ51854.1"/>
    </source>
</evidence>
<evidence type="ECO:0008006" key="3">
    <source>
        <dbReference type="Google" id="ProtNLM"/>
    </source>
</evidence>
<dbReference type="AlphaFoldDB" id="A0A6C0QT23"/>
<dbReference type="Proteomes" id="UP000464330">
    <property type="component" value="Chromosome"/>
</dbReference>
<proteinExistence type="predicted"/>
<accession>A0A6C0QT23</accession>
<name>A0A6C0QT23_9BACL</name>
<organism evidence="1 2">
    <name type="scientific">Paenibacillus larvae subsp. larvae</name>
    <dbReference type="NCBI Taxonomy" id="147375"/>
    <lineage>
        <taxon>Bacteria</taxon>
        <taxon>Bacillati</taxon>
        <taxon>Bacillota</taxon>
        <taxon>Bacilli</taxon>
        <taxon>Bacillales</taxon>
        <taxon>Paenibacillaceae</taxon>
        <taxon>Paenibacillus</taxon>
    </lineage>
</organism>
<dbReference type="RefSeq" id="WP_051427824.1">
    <property type="nucleotide sequence ID" value="NZ_CP019651.1"/>
</dbReference>